<comment type="pathway">
    <text evidence="1">Nitrogen metabolism; urea degradation; CO(2) and NH(3) from urea (urease route): step 1/1.</text>
</comment>
<dbReference type="OrthoDB" id="9797217at2"/>
<proteinExistence type="predicted"/>
<organism evidence="6 7">
    <name type="scientific">Nocardioides eburneiflavus</name>
    <dbReference type="NCBI Taxonomy" id="2518372"/>
    <lineage>
        <taxon>Bacteria</taxon>
        <taxon>Bacillati</taxon>
        <taxon>Actinomycetota</taxon>
        <taxon>Actinomycetes</taxon>
        <taxon>Propionibacteriales</taxon>
        <taxon>Nocardioidaceae</taxon>
        <taxon>Nocardioides</taxon>
    </lineage>
</organism>
<dbReference type="NCBIfam" id="TIGR00193">
    <property type="entry name" value="urease_gam"/>
    <property type="match status" value="1"/>
</dbReference>
<dbReference type="EC" id="3.5.1.5" evidence="2"/>
<comment type="caution">
    <text evidence="6">The sequence shown here is derived from an EMBL/GenBank/DDBJ whole genome shotgun (WGS) entry which is preliminary data.</text>
</comment>
<dbReference type="SUPFAM" id="SSF51278">
    <property type="entry name" value="Urease, beta-subunit"/>
    <property type="match status" value="1"/>
</dbReference>
<protein>
    <recommendedName>
        <fullName evidence="2">urease</fullName>
        <ecNumber evidence="2">3.5.1.5</ecNumber>
    </recommendedName>
</protein>
<evidence type="ECO:0000313" key="6">
    <source>
        <dbReference type="EMBL" id="TGN65758.1"/>
    </source>
</evidence>
<dbReference type="Proteomes" id="UP000297496">
    <property type="component" value="Unassembled WGS sequence"/>
</dbReference>
<dbReference type="Pfam" id="PF00699">
    <property type="entry name" value="Urease_beta"/>
    <property type="match status" value="1"/>
</dbReference>
<evidence type="ECO:0000256" key="5">
    <source>
        <dbReference type="SAM" id="MobiDB-lite"/>
    </source>
</evidence>
<evidence type="ECO:0000256" key="2">
    <source>
        <dbReference type="ARBA" id="ARBA00012934"/>
    </source>
</evidence>
<evidence type="ECO:0000313" key="7">
    <source>
        <dbReference type="Proteomes" id="UP000297496"/>
    </source>
</evidence>
<dbReference type="GO" id="GO:0016151">
    <property type="term" value="F:nickel cation binding"/>
    <property type="evidence" value="ECO:0007669"/>
    <property type="project" value="InterPro"/>
</dbReference>
<dbReference type="InterPro" id="IPR002026">
    <property type="entry name" value="Urease_gamma/gamma-beta_su"/>
</dbReference>
<dbReference type="Gene3D" id="2.10.150.10">
    <property type="entry name" value="Urease, beta subunit"/>
    <property type="match status" value="1"/>
</dbReference>
<evidence type="ECO:0000256" key="4">
    <source>
        <dbReference type="ARBA" id="ARBA00047778"/>
    </source>
</evidence>
<dbReference type="SUPFAM" id="SSF54111">
    <property type="entry name" value="Urease, gamma-subunit"/>
    <property type="match status" value="1"/>
</dbReference>
<dbReference type="Pfam" id="PF00547">
    <property type="entry name" value="Urease_gamma"/>
    <property type="match status" value="1"/>
</dbReference>
<dbReference type="UniPathway" id="UPA00258">
    <property type="reaction ID" value="UER00370"/>
</dbReference>
<dbReference type="GO" id="GO:0009039">
    <property type="term" value="F:urease activity"/>
    <property type="evidence" value="ECO:0007669"/>
    <property type="project" value="UniProtKB-EC"/>
</dbReference>
<keyword evidence="7" id="KW-1185">Reference proteome</keyword>
<dbReference type="EMBL" id="SRRO01000001">
    <property type="protein sequence ID" value="TGN65758.1"/>
    <property type="molecule type" value="Genomic_DNA"/>
</dbReference>
<dbReference type="NCBIfam" id="NF009671">
    <property type="entry name" value="PRK13192.1"/>
    <property type="match status" value="1"/>
</dbReference>
<sequence>MHLTPTERDRLLLFLAAELARARRSRGLLLNAPEATALIADAVAEAAREGRRQAEAVATGQQVLTRDEVLPGVPEVVGTVNVEATFEDGTRLVVVPDPFGTGSHTDTTRAGEVPDAVHASGRSGDSPLDSVAAGALPPGTIIPAGDHLAQARRAAREREGRVTVEVRNTGEVPITVTSHFHFFEVNPRLRFDREAAYGRRLALPGGETVRFAPGEDVTVELVDIGGARIAYGFSGYVDGPLDDPQVKAAALQRARDAVRRHDHQQGDHKQGDQTQGDHDQDANDQEENR</sequence>
<dbReference type="GO" id="GO:0035550">
    <property type="term" value="C:urease complex"/>
    <property type="evidence" value="ECO:0007669"/>
    <property type="project" value="InterPro"/>
</dbReference>
<dbReference type="AlphaFoldDB" id="A0A4Z1CHT5"/>
<reference evidence="6 7" key="1">
    <citation type="submission" date="2019-04" db="EMBL/GenBank/DDBJ databases">
        <title>Three New Species of Nocardioides, Nocardioides euryhalodurans sp. nov., Nocardioides seonyuensis sp. nov. and Nocardioides eburneoflavus sp. nov. Isolated from Soil.</title>
        <authorList>
            <person name="Roh S.G."/>
            <person name="Lee C."/>
            <person name="Kim M.-K."/>
            <person name="Kim S.B."/>
        </authorList>
    </citation>
    <scope>NUCLEOTIDE SEQUENCE [LARGE SCALE GENOMIC DNA]</scope>
    <source>
        <strain evidence="6 7">MMS17-SY213</strain>
    </source>
</reference>
<feature type="region of interest" description="Disordered" evidence="5">
    <location>
        <begin position="250"/>
        <end position="289"/>
    </location>
</feature>
<comment type="catalytic activity">
    <reaction evidence="4">
        <text>urea + 2 H2O + H(+) = hydrogencarbonate + 2 NH4(+)</text>
        <dbReference type="Rhea" id="RHEA:20557"/>
        <dbReference type="ChEBI" id="CHEBI:15377"/>
        <dbReference type="ChEBI" id="CHEBI:15378"/>
        <dbReference type="ChEBI" id="CHEBI:16199"/>
        <dbReference type="ChEBI" id="CHEBI:17544"/>
        <dbReference type="ChEBI" id="CHEBI:28938"/>
        <dbReference type="EC" id="3.5.1.5"/>
    </reaction>
</comment>
<accession>A0A4Z1CHT5</accession>
<dbReference type="InterPro" id="IPR036463">
    <property type="entry name" value="Urease_gamma_sf"/>
</dbReference>
<evidence type="ECO:0000256" key="1">
    <source>
        <dbReference type="ARBA" id="ARBA00004897"/>
    </source>
</evidence>
<evidence type="ECO:0000256" key="3">
    <source>
        <dbReference type="ARBA" id="ARBA00022801"/>
    </source>
</evidence>
<dbReference type="InterPro" id="IPR002019">
    <property type="entry name" value="Urease_beta-like"/>
</dbReference>
<name>A0A4Z1CHT5_9ACTN</name>
<dbReference type="RefSeq" id="WP_135840249.1">
    <property type="nucleotide sequence ID" value="NZ_SRRO01000001.1"/>
</dbReference>
<dbReference type="InterPro" id="IPR036461">
    <property type="entry name" value="Urease_betasu_sf"/>
</dbReference>
<dbReference type="PANTHER" id="PTHR33569:SF1">
    <property type="entry name" value="UREASE"/>
    <property type="match status" value="1"/>
</dbReference>
<dbReference type="PANTHER" id="PTHR33569">
    <property type="entry name" value="UREASE"/>
    <property type="match status" value="1"/>
</dbReference>
<feature type="compositionally biased region" description="Basic and acidic residues" evidence="5">
    <location>
        <begin position="253"/>
        <end position="289"/>
    </location>
</feature>
<dbReference type="InterPro" id="IPR050069">
    <property type="entry name" value="Urease_subunit"/>
</dbReference>
<keyword evidence="3 6" id="KW-0378">Hydrolase</keyword>
<gene>
    <name evidence="6" type="primary">ureA</name>
    <name evidence="6" type="ORF">EXE59_18710</name>
</gene>
<dbReference type="NCBIfam" id="TIGR00192">
    <property type="entry name" value="urease_beta"/>
    <property type="match status" value="1"/>
</dbReference>
<dbReference type="CDD" id="cd00407">
    <property type="entry name" value="Urease_beta"/>
    <property type="match status" value="1"/>
</dbReference>
<dbReference type="GO" id="GO:0043419">
    <property type="term" value="P:urea catabolic process"/>
    <property type="evidence" value="ECO:0007669"/>
    <property type="project" value="UniProtKB-UniPathway"/>
</dbReference>
<dbReference type="CDD" id="cd00390">
    <property type="entry name" value="Urease_gamma"/>
    <property type="match status" value="1"/>
</dbReference>
<dbReference type="Gene3D" id="3.30.280.10">
    <property type="entry name" value="Urease, gamma-like subunit"/>
    <property type="match status" value="1"/>
</dbReference>